<dbReference type="AlphaFoldDB" id="A0A078B0I2"/>
<dbReference type="GO" id="GO:0051082">
    <property type="term" value="F:unfolded protein binding"/>
    <property type="evidence" value="ECO:0007669"/>
    <property type="project" value="TreeGrafter"/>
</dbReference>
<dbReference type="GO" id="GO:0006457">
    <property type="term" value="P:protein folding"/>
    <property type="evidence" value="ECO:0007669"/>
    <property type="project" value="TreeGrafter"/>
</dbReference>
<dbReference type="Pfam" id="PF04969">
    <property type="entry name" value="CS"/>
    <property type="match status" value="1"/>
</dbReference>
<dbReference type="InterPro" id="IPR007052">
    <property type="entry name" value="CS_dom"/>
</dbReference>
<dbReference type="PANTHER" id="PTHR12356:SF18">
    <property type="entry name" value="NUDC DOMAIN-CONTAINING PROTEIN 2"/>
    <property type="match status" value="1"/>
</dbReference>
<proteinExistence type="predicted"/>
<evidence type="ECO:0000259" key="1">
    <source>
        <dbReference type="PROSITE" id="PS51203"/>
    </source>
</evidence>
<evidence type="ECO:0000313" key="3">
    <source>
        <dbReference type="Proteomes" id="UP000039865"/>
    </source>
</evidence>
<dbReference type="Gene3D" id="2.60.40.790">
    <property type="match status" value="1"/>
</dbReference>
<dbReference type="SUPFAM" id="SSF49764">
    <property type="entry name" value="HSP20-like chaperones"/>
    <property type="match status" value="1"/>
</dbReference>
<dbReference type="InterPro" id="IPR008978">
    <property type="entry name" value="HSP20-like_chaperone"/>
</dbReference>
<dbReference type="CDD" id="cd06467">
    <property type="entry name" value="p23_NUDC_like"/>
    <property type="match status" value="1"/>
</dbReference>
<sequence>MEMPKELKDKAKGRQAYKYQDRTIYEWEQTIDEVHIYIQPPKFLIPKYKEEFRKQLQPGEKLPELEIKFKTNHLDVGIKGNPPFLNEDLGGQIKSSESYWMIEDDELHIQLQKMYKAETWSCAVKGHAALDPLTQNEVQKSILLERFQEENPGFDFSGAEVNGMVPDPRNFMGGVRYT</sequence>
<gene>
    <name evidence="2" type="primary">Contig18072.g19205</name>
    <name evidence="2" type="ORF">STYLEM_15710</name>
</gene>
<name>A0A078B0I2_STYLE</name>
<dbReference type="GO" id="GO:0005737">
    <property type="term" value="C:cytoplasm"/>
    <property type="evidence" value="ECO:0007669"/>
    <property type="project" value="TreeGrafter"/>
</dbReference>
<evidence type="ECO:0000313" key="2">
    <source>
        <dbReference type="EMBL" id="CDW86613.1"/>
    </source>
</evidence>
<accession>A0A078B0I2</accession>
<dbReference type="OMA" id="RDVECSL"/>
<dbReference type="FunCoup" id="A0A078B0I2">
    <property type="interactions" value="444"/>
</dbReference>
<dbReference type="InterPro" id="IPR037898">
    <property type="entry name" value="NudC_fam"/>
</dbReference>
<keyword evidence="3" id="KW-1185">Reference proteome</keyword>
<dbReference type="Gene3D" id="1.20.5.740">
    <property type="entry name" value="Single helix bin"/>
    <property type="match status" value="1"/>
</dbReference>
<dbReference type="OrthoDB" id="515366at2759"/>
<reference evidence="2 3" key="1">
    <citation type="submission" date="2014-06" db="EMBL/GenBank/DDBJ databases">
        <authorList>
            <person name="Swart Estienne"/>
        </authorList>
    </citation>
    <scope>NUCLEOTIDE SEQUENCE [LARGE SCALE GENOMIC DNA]</scope>
    <source>
        <strain evidence="2 3">130c</strain>
    </source>
</reference>
<dbReference type="EMBL" id="CCKQ01014819">
    <property type="protein sequence ID" value="CDW86613.1"/>
    <property type="molecule type" value="Genomic_DNA"/>
</dbReference>
<feature type="domain" description="CS" evidence="1">
    <location>
        <begin position="20"/>
        <end position="124"/>
    </location>
</feature>
<organism evidence="2 3">
    <name type="scientific">Stylonychia lemnae</name>
    <name type="common">Ciliate</name>
    <dbReference type="NCBI Taxonomy" id="5949"/>
    <lineage>
        <taxon>Eukaryota</taxon>
        <taxon>Sar</taxon>
        <taxon>Alveolata</taxon>
        <taxon>Ciliophora</taxon>
        <taxon>Intramacronucleata</taxon>
        <taxon>Spirotrichea</taxon>
        <taxon>Stichotrichia</taxon>
        <taxon>Sporadotrichida</taxon>
        <taxon>Oxytrichidae</taxon>
        <taxon>Stylonychinae</taxon>
        <taxon>Stylonychia</taxon>
    </lineage>
</organism>
<dbReference type="PANTHER" id="PTHR12356">
    <property type="entry name" value="NUCLEAR MOVEMENT PROTEIN NUDC"/>
    <property type="match status" value="1"/>
</dbReference>
<dbReference type="SMR" id="A0A078B0I2"/>
<dbReference type="InParanoid" id="A0A078B0I2"/>
<dbReference type="PROSITE" id="PS51203">
    <property type="entry name" value="CS"/>
    <property type="match status" value="1"/>
</dbReference>
<protein>
    <recommendedName>
        <fullName evidence="1">CS domain-containing protein</fullName>
    </recommendedName>
</protein>
<dbReference type="Proteomes" id="UP000039865">
    <property type="component" value="Unassembled WGS sequence"/>
</dbReference>